<evidence type="ECO:0000259" key="11">
    <source>
        <dbReference type="PROSITE" id="PS50234"/>
    </source>
</evidence>
<dbReference type="FunFam" id="3.40.50.300:FF:000142">
    <property type="entry name" value="Midasin"/>
    <property type="match status" value="1"/>
</dbReference>
<dbReference type="InterPro" id="IPR011704">
    <property type="entry name" value="ATPase_dyneun-rel_AAA"/>
</dbReference>
<dbReference type="PANTHER" id="PTHR48103">
    <property type="entry name" value="MIDASIN-RELATED"/>
    <property type="match status" value="1"/>
</dbReference>
<keyword evidence="7 9" id="KW-0143">Chaperone</keyword>
<feature type="compositionally biased region" description="Acidic residues" evidence="10">
    <location>
        <begin position="4781"/>
        <end position="4794"/>
    </location>
</feature>
<feature type="region of interest" description="Disordered" evidence="10">
    <location>
        <begin position="4527"/>
        <end position="4546"/>
    </location>
</feature>
<dbReference type="SUPFAM" id="SSF52540">
    <property type="entry name" value="P-loop containing nucleoside triphosphate hydrolases"/>
    <property type="match status" value="6"/>
</dbReference>
<dbReference type="GO" id="GO:0005524">
    <property type="term" value="F:ATP binding"/>
    <property type="evidence" value="ECO:0007669"/>
    <property type="project" value="UniProtKB-KW"/>
</dbReference>
<dbReference type="InterPro" id="IPR040848">
    <property type="entry name" value="AAA_lid_7"/>
</dbReference>
<feature type="compositionally biased region" description="Acidic residues" evidence="10">
    <location>
        <begin position="4896"/>
        <end position="4908"/>
    </location>
</feature>
<feature type="compositionally biased region" description="Basic and acidic residues" evidence="10">
    <location>
        <begin position="4701"/>
        <end position="4724"/>
    </location>
</feature>
<dbReference type="FunFam" id="3.40.50.300:FF:000919">
    <property type="entry name" value="Midasin"/>
    <property type="match status" value="1"/>
</dbReference>
<dbReference type="InterPro" id="IPR027417">
    <property type="entry name" value="P-loop_NTPase"/>
</dbReference>
<dbReference type="Proteomes" id="UP000189704">
    <property type="component" value="Unplaced"/>
</dbReference>
<evidence type="ECO:0000256" key="7">
    <source>
        <dbReference type="ARBA" id="ARBA00023186"/>
    </source>
</evidence>
<dbReference type="PIRSF" id="PIRSF010340">
    <property type="entry name" value="Midasin"/>
    <property type="match status" value="1"/>
</dbReference>
<reference evidence="13" key="1">
    <citation type="submission" date="2025-08" db="UniProtKB">
        <authorList>
            <consortium name="RefSeq"/>
        </authorList>
    </citation>
    <scope>IDENTIFICATION</scope>
</reference>
<dbReference type="InterPro" id="IPR041190">
    <property type="entry name" value="Midasin_AAA_lid_5"/>
</dbReference>
<dbReference type="KEGG" id="csyr:103271750"/>
<dbReference type="InterPro" id="IPR029317">
    <property type="entry name" value="KRBA1_rpt"/>
</dbReference>
<dbReference type="GO" id="GO:0005654">
    <property type="term" value="C:nucleoplasm"/>
    <property type="evidence" value="ECO:0007669"/>
    <property type="project" value="UniProtKB-SubCell"/>
</dbReference>
<dbReference type="PANTHER" id="PTHR48103:SF2">
    <property type="entry name" value="MIDASIN"/>
    <property type="match status" value="1"/>
</dbReference>
<dbReference type="InterPro" id="IPR003593">
    <property type="entry name" value="AAA+_ATPase"/>
</dbReference>
<evidence type="ECO:0000313" key="13">
    <source>
        <dbReference type="RefSeq" id="XP_008067427.1"/>
    </source>
</evidence>
<dbReference type="CDD" id="cd01460">
    <property type="entry name" value="vWA_midasin"/>
    <property type="match status" value="1"/>
</dbReference>
<accession>A0A1U7UQ23</accession>
<gene>
    <name evidence="13" type="primary">MDN1</name>
</gene>
<dbReference type="CDD" id="cd00009">
    <property type="entry name" value="AAA"/>
    <property type="match status" value="1"/>
</dbReference>
<evidence type="ECO:0000256" key="1">
    <source>
        <dbReference type="ARBA" id="ARBA00004604"/>
    </source>
</evidence>
<feature type="compositionally biased region" description="Acidic residues" evidence="10">
    <location>
        <begin position="4725"/>
        <end position="4734"/>
    </location>
</feature>
<dbReference type="Gene3D" id="3.40.50.300">
    <property type="entry name" value="P-loop containing nucleotide triphosphate hydrolases"/>
    <property type="match status" value="6"/>
</dbReference>
<dbReference type="GO" id="GO:0000027">
    <property type="term" value="P:ribosomal large subunit assembly"/>
    <property type="evidence" value="ECO:0007669"/>
    <property type="project" value="InterPro"/>
</dbReference>
<feature type="compositionally biased region" description="Basic and acidic residues" evidence="10">
    <location>
        <begin position="5108"/>
        <end position="5133"/>
    </location>
</feature>
<comment type="subcellular location">
    <subcellularLocation>
        <location evidence="1">Nucleus</location>
        <location evidence="1">Nucleolus</location>
    </subcellularLocation>
    <subcellularLocation>
        <location evidence="2">Nucleus</location>
        <location evidence="2">Nucleoplasm</location>
    </subcellularLocation>
</comment>
<feature type="region of interest" description="Disordered" evidence="10">
    <location>
        <begin position="4697"/>
        <end position="5142"/>
    </location>
</feature>
<feature type="compositionally biased region" description="Acidic residues" evidence="10">
    <location>
        <begin position="4741"/>
        <end position="4757"/>
    </location>
</feature>
<evidence type="ECO:0000313" key="12">
    <source>
        <dbReference type="Proteomes" id="UP000189704"/>
    </source>
</evidence>
<feature type="compositionally biased region" description="Acidic residues" evidence="10">
    <location>
        <begin position="4947"/>
        <end position="4963"/>
    </location>
</feature>
<keyword evidence="5 9" id="KW-0547">Nucleotide-binding</keyword>
<dbReference type="Pfam" id="PF07728">
    <property type="entry name" value="AAA_5"/>
    <property type="match status" value="7"/>
</dbReference>
<dbReference type="Pfam" id="PF17867">
    <property type="entry name" value="AAA_lid_7"/>
    <property type="match status" value="3"/>
</dbReference>
<dbReference type="InterPro" id="IPR036465">
    <property type="entry name" value="vWFA_dom_sf"/>
</dbReference>
<dbReference type="OrthoDB" id="422220at2759"/>
<feature type="region of interest" description="Disordered" evidence="10">
    <location>
        <begin position="3589"/>
        <end position="3612"/>
    </location>
</feature>
<dbReference type="FunFam" id="3.40.50.300:FF:004709">
    <property type="entry name" value="Midasin"/>
    <property type="match status" value="1"/>
</dbReference>
<dbReference type="Pfam" id="PF21108">
    <property type="entry name" value="MDN1_4th"/>
    <property type="match status" value="1"/>
</dbReference>
<evidence type="ECO:0000256" key="2">
    <source>
        <dbReference type="ARBA" id="ARBA00004642"/>
    </source>
</evidence>
<feature type="region of interest" description="Disordered" evidence="10">
    <location>
        <begin position="3543"/>
        <end position="3577"/>
    </location>
</feature>
<dbReference type="FunFam" id="3.40.50.410:FF:000028">
    <property type="entry name" value="Midasin"/>
    <property type="match status" value="1"/>
</dbReference>
<evidence type="ECO:0000256" key="9">
    <source>
        <dbReference type="PIRNR" id="PIRNR010340"/>
    </source>
</evidence>
<evidence type="ECO:0000256" key="4">
    <source>
        <dbReference type="ARBA" id="ARBA00017143"/>
    </source>
</evidence>
<feature type="compositionally biased region" description="Acidic residues" evidence="10">
    <location>
        <begin position="4918"/>
        <end position="4933"/>
    </location>
</feature>
<dbReference type="FunFam" id="3.40.50.300:FF:004550">
    <property type="entry name" value="Midasin"/>
    <property type="match status" value="1"/>
</dbReference>
<feature type="compositionally biased region" description="Basic and acidic residues" evidence="10">
    <location>
        <begin position="4841"/>
        <end position="4855"/>
    </location>
</feature>
<feature type="compositionally biased region" description="Basic and acidic residues" evidence="10">
    <location>
        <begin position="3595"/>
        <end position="3607"/>
    </location>
</feature>
<dbReference type="STRING" id="1868482.ENSTSYP00000000429"/>
<feature type="domain" description="VWFA" evidence="11">
    <location>
        <begin position="5386"/>
        <end position="5585"/>
    </location>
</feature>
<feature type="compositionally biased region" description="Polar residues" evidence="10">
    <location>
        <begin position="5035"/>
        <end position="5048"/>
    </location>
</feature>
<dbReference type="SMART" id="SM01258">
    <property type="entry name" value="KRBA1"/>
    <property type="match status" value="1"/>
</dbReference>
<dbReference type="GeneID" id="103271750"/>
<feature type="compositionally biased region" description="Basic and acidic residues" evidence="10">
    <location>
        <begin position="5241"/>
        <end position="5260"/>
    </location>
</feature>
<keyword evidence="8 9" id="KW-0539">Nucleus</keyword>
<dbReference type="Pfam" id="PF17865">
    <property type="entry name" value="AAA_lid_5"/>
    <property type="match status" value="1"/>
</dbReference>
<feature type="compositionally biased region" description="Acidic residues" evidence="10">
    <location>
        <begin position="5010"/>
        <end position="5023"/>
    </location>
</feature>
<evidence type="ECO:0000256" key="3">
    <source>
        <dbReference type="ARBA" id="ARBA00007188"/>
    </source>
</evidence>
<sequence>MEHLWLEVAAAPLRRVAAKNDKSRSELGRFLAKQVWTPQDRQCILSTLAQLLLDKDCTVLIGRQLRPLILDLLERNAEAIKAGGQVNHDLHERLCVSMSKLIGNHPDVLPFALRYFKGTFPVFQRLFLESSDANPVRYGRRRMKLRDLMEAAYKFLQQEQCVFRELWDWSVCVPLLRSHDTLVRWYTANCLALVTYMNEEHKLSFLKKIFSSDELIHFRLRLLEEAQLQDLEKALVLANSEASLWRKEKELQSLQGHLVSADLSSRVTAVCGVLLPRQPPGPGEQAGNKSFSRGQELALRSYVLVESVCKNLQTLAMAVASQNAVLLEGPIGCGKTSLVEHLAAVTGRRKPPQLLKVQLGDQTDSKLLLGMYRCTDVPGEFVWQPGTVTQAATMGHWILLEDIDYAPLDVVSVLIPLLENGELLIPGRGDCLKVAPGFQFFATRRLLSCGGNWYRPLNSHATLLDKYWTKIHLDNLDKTELNEVLQRRYPSLLAAADHLLDIYIQLTGDKHCSRSDSSVGCEQAPEDVSEAGRDSRRPILEGRELSLRDLLNWCNRIAHSFDSSSSSASLNIFQEALDCFTAMLSEHTSKLKMAEVIGSKLNISKKKVEFFCQLYKPEIVINELDVQVGRVRLLRKQSETVHVQREKYTFAATRPSSVLIEQLAVCVSKGESVLLVGETGTGKTSTVQYLAHITGHRLRVVNMNQQSDTADLLGGYKPVDHKLIWLPLREAFEELFAQTFSKKQNFTFLGHIQTCYRQKRWHDLLRLMQHVYKSAVKKDGKESETGLFIKEKWEAFGLRLNHAQQQMKMTENALLFAFVEGTLAQAIKKGEWILLDEINLAAPEILECLSGLLEGSSGSLVLLDRGDTEPLVRHPDFRLFACMNPATDVGKRNLPPGIRSRFTELYVEELESKEDLQILIVDYLKGLSVHKTTVQGIINFYTALRKASGTTLVDGTGHRPHYSLRTLCRALRFAASNPCGSIQRSLYEGFCLGFLTQLDRASHPIVQKLICQHIVSGNVKSLLKQPIPEPKGGRLIQVEGYWISVGDKEPTIDETYILTSSVKLNLRDIVRVVSAGTYPVLIQGETSVGKTSLIRWLAAATGNHCVRINNHEHTDIQEYIGCYTSNSSGRLVFKEGVLIDAMRKGYWIILDELNLAPTDVLEALNRLLDDNRELLITETQEVVKAHPRFMLFATQNPPGLYGGRKVLSRAFRNRFVELHFDELPSSELETILHKRCSLPPSYCSKLVKVMLDLQSYRRSSSVFAGKHGFITLRDLFRWAERYRLAEQTEKEYDWLQHLANDGFMLLAGRVRKQEEVDVIQEVLEKHFKKKLCPKSLFSKENVLQLLGKLSTQTSTLESKFSHIVWTEGMRRLAMLVGRALEFGEPVLLVGDTGCGKTTICQVFAALANQKLYSVSCHLHMETSDFLGGLRPVRQKPKDKEEMDTSRLFEWHDGPLVLAMKEDGFFLLDEISLADDSVLERLNSVLEVEKSLVLAEKGSPEDKDNEVELLAAGKKFRILATMNPGGDFGKKELSPALRNRFTEIWCPQTTSREDLIQIINRNLRPGLSLGRIDHKGSDIAEVMLDFIDWLTLQEFGRRCVVSIRDILSWVNFMNTMGKEAAFKRPETISTVTSFVHAACLVYIDGIGSGITSSGFGTALLARKECLKFLIKKLTKIVRLTECQKNELKIYDRLKAKEFTGIDNLWGIHPFFIPRGPVLHRNNIADYALSAGTTAMNAQRLLRATKLNKPILLEGSPGVGKTSLVGALAKASGNTLVRINLSEQTDITDLFGADLPVEGGKGGEFAWRDGPLLAALKAGHWVVLDELNLASQSVLEGLNACFDHRGEIYVPELGMSFQVHHEKTKIFGCQNPFRQGGGRKGLPRSFLNRFTQVFVDPLTVIDMEFIASTLFPAIDKNIVKRMVAFNNQIDHEVTVEKKWGQKGGPWEFNLRDLFRWCQLMLVDQSPGCYDPGQHVFLVYGERMRTREDKKKVIAVFKDVFGSNSNPYMGTRLFRITPYDVQLGYSVLPRGSYVPHPSRRPLSLLHQSFQSLESIMKCVQMSWMVILVGPASVGKTSLVQLLAHLTGHTLKVMAMNSAVDTTELLGGFEQVDLIRPWQQLLEKVEVAVHTLLRESLLISADDTEVVLRAWSHFLLTCKPTSLGEGGKGITMEIVNKLEAVLLLMQRLNSKINSYTKAGFAKLVEEFRSFGVKLTQSASGHSHGTFEWVDSMLVQALKSGDWLLMDNVNFCNPSVLDRLNALLEPGGVLTISERGLIDGSTPTITPSPNFRLFLSMDPVHGEISRAMRNRGLEIYVSGEWDESVPDNLDLKALLHSLGLVGNSVCDILLALHAETQSMVVGTPTSSVSTLIQTAILIVQYLHRGLSLDRAFSEACWEVYVRSQHSPANRKLVQSLLEKHVSSLRAHETWGNAILAMGLWPDSVPSALFATEDSHLSTVRSDGQILAYCLNRMSLKTSSWVRSQPLTLQDLENIMQSSNPENLKFSAAELDTYWIDEPDVLAMAVKLLIERATNQDWMLRVKWLCHLAKNIPQGLEFVQILLEASAASLRNFYSNSLSSGVSNIIKILQPNITDEFMIPLDPRWNMQALDILRNSMDFDPQTDQPEQLFTLLESVANKTIIYLDREKRTFTEANLVSVGGKKLRNSVLRMSFEFHKDPESYHTLPHEIVVNLAAFFELCDALILVWVQSSQGIASDASVKEILGSLRWRDRFWTVADIVKVDAPGLALLALHWHWVLKHLVHRIPRLLMNHEDKYYKEVQTLSEHIQNCLGSPDGGFTGIKKLQKFLGRPFPFKDKLAVECFSQLKVLHKVLAIREQMPALGENGWQEDISRLQVVAFEWTLKKRLLQAWGLLLRANILEDVNLNELKNLVHAQCSEVKAKGLPLGFPEKKHGEASSLFQPDITSIIQLSRSVQLWPAMEYLALLWRYKVMADFTAQACLRRSSKNQQSQIDEEIRHHIAFCLKHTPVAPQELRGLWSLLHLQKVSTDEMLSLWSELLNSMFMSFWSSTVTTNPEYWLMWSPLPGIQQREVPKSLLDSTLKGPGSLSRPMFSMCCFEVLTSSCRASPWDVSGLPLLSSSHVTLGEWAERALQLQDITSVLWTNMAVPSVAEFRRTDARLQGLVLCRHLAGLAELLPEPRRQEYMQNCEQLLLGNSQAFQHVGQTLGDMLSQEVLPKELLCLLLTSLRLFFGEVETKRNLPELARQGSLWVSLGLLQIQTWLPQTRFDPAVKREYKLKYAKEELHQLQCEWKTRNLSSQLQTGRDLEDEVNVSYSHPHIRLLRQSISHLEGVTCSLLKKQAFRPPLPAYETLLQEIHHYVTSIAKAPAVQDLLERLLQALPMDGPRSAQVAQSLLKEEASWQQSHHQFRKRLAEEYALYPDTVTPLQASILQLQHGMRLVAAEVHVSLHSTVVCADRLGALAVALLAFPSVGPSFPTYYAHADALCSAKSEEALRGLGKLALKRPGGKGPEDKSPQACPAREQLLLNALLYLRSHVMCKGELDQRALQLFRHVCQEVINEWDEQERLAQEKAEQESSLYRHRSRNSRVALSEEEEEEQEFRRQFPLHEKDFADMLGQPTLEENKGTSDGREEETASGPALLSQSSMQAVMLLHQQLCLSFARSLWYQQTSPPHEAEHYLSLLLSCYQTGASLVTYFYPLMGVELNDRLLGSQLLACALSHNTLFGEATEDLMLKPDGPYDFYQHPNVQEARQCQPVLQGFSEAVSQLLQDWPEHPALEQLLVVMGRIRGFPLSSPISKFLNGLEILLAKAQDWEENASRALSLRKHLDLVSEMIIRWRKLELNCWSMSLDNTMKRHTEKSTKHWFSIYQMLEKHMQEQTEEQEDDKQMTLMLLVSTLQAFIEGSSLGEFHVRLQMLLVFHCHVLLMPQAEGKDSLCSVLWNLYHYYKQFFDRVQAKIVELRSPLEKELKEFVKISKWNDVSFWSIKQSVEKTHRTLFKFMKKFEAVLSEPCRSSLVESDKEERPDFLSRPTDAAASEASPVQSLIRVLRETLLARPVVAQATVPEQHQGAALPPLEGELVRRLPKLMRRMRKVCLAFVKESPLPQLVEGLEQFTGGVISSVSELQSLKVDPSAEKEKQRSEAKHILVQKQRALSDLFKHLAKTGLSFRKGLAWARSKNPQEMLHLHPLDLRSALSIVSSTQEADSRLLTEISSSWDGCQKYFYRCLARHTRLSAALATPAKELGVGSIERCRGFSAHLMKILVRQRRALTTLTEQWIILRNLLSCVQEIHGRLTGPLAYPVAFPPQDGVQQWTERLQHLAMQGQVLLEQLSWLLQCCPSTGPALGHGDVPVPGQPPAPHLEGPELTKGQLSRVVPDLIPSDLSYPSPVPGAQLPSGCRMRKEDQLWQQSTVRLSEVLKTIKTVKADVDKIRQQSCETLFHSWKDFEVCSSALSCLSQVTVHLQDLESLFILPGMEVEQRDPQMALVESLEYVRGEINKAVDDFTTWKTHLLTSSSHGGSHMLDEGFVEDFSEQIENAIRAILCAVQNLAERKDKKAEENTDQTRPQEEDEDFERLRSGHVTKLLEDDFWADVSALHVQKIISAISELLERLKSYGEDGTAAKHTFFRQSCCLLARLVPMLSSYSDLVLFFLTVSLATHRSTAKLLSVLAQVFTELAQKGFCLPREFVEDSAGEGATEFHDYEGGGIGDGEGVKDVSDQIENEEQVEDTFRKGQEKDQEDPDSKSDIKGEDDAIEMSEDFDGEMHDGELEEQEEEDEEADSEGGDLDKQMGDLHGEEADKLDERLWGDDDEEEDEEEEDSKTEETGPGMDEEDSELVAKDDNLDAGNSKKDKNQQNQKEEEEEAAADDDGRGQDKINEQVDEREYDENEVDPYHGNQEKLPEPEALDLPDDLNLDSEDKNSGDDSDNEEGEEENPLEIKEKPGDMEETGSEDDERNEEIATDQNESQSPHEPEEGPSEDDKVEGEEDMDTGADGQGAAEHPEEKPEEQQQSPEGQDPEVDEEGEQNGPSDHGFQPQQEEEAEGSDPEEPMPEAPERKEQEQACGQTGVETIQSPEAVQLAGPAPEGEPGREEHGSGAADANQAEGHESSFIARLASQKPTRKNTQSFKRKPGQADNERFMGDPSERVTKRLRTVDADSHAEQGPAQAQVEEADAFEHIKPGSDMYDAQTYDVASKEQQQLAKDCGKDQEEEETEDVLMDTEEQEELRAAAVEQLKPEQATSATTAASGPSGFDEMETEIQNVNTEEDRDPRTDRTHEVEIEKPERSQESTIHTAHHFLMDTICQPFLKDVSELRQELERQLEMWQPREPGNLEEEKAAAEMWQSYLVLTAPLSQQLCEELRLILEPTQASKLKGDYRTGKRLNMRKVIPYIASQFRKDKIWLRRTKPSKRQYQICLAVDDSSSMVDNHTKQLAFESLAVIGNALTLLEVGQIAVCSFGESVRLLHPFHEQFSDYSGSQILRLCKFQQKKTKIAQFLESVADMFAAAQQLSQNVSPETAQLLLVVSDGRGLFLEGKERVLAAVQAARNANIFVIFVVLDNPSSRDSILDIKVPIFKGPGEMPEIRSYMEEFPFPFYVILRDVNALPETLSDALRQWFELVTASDHP</sequence>
<dbReference type="InterPro" id="IPR048617">
    <property type="entry name" value="MDN1_AAA_lid_4"/>
</dbReference>
<dbReference type="GO" id="GO:0000055">
    <property type="term" value="P:ribosomal large subunit export from nucleus"/>
    <property type="evidence" value="ECO:0007669"/>
    <property type="project" value="TreeGrafter"/>
</dbReference>
<dbReference type="GO" id="GO:0005730">
    <property type="term" value="C:nucleolus"/>
    <property type="evidence" value="ECO:0007669"/>
    <property type="project" value="UniProtKB-SubCell"/>
</dbReference>
<feature type="region of interest" description="Disordered" evidence="10">
    <location>
        <begin position="5165"/>
        <end position="5262"/>
    </location>
</feature>
<dbReference type="GO" id="GO:0016887">
    <property type="term" value="F:ATP hydrolysis activity"/>
    <property type="evidence" value="ECO:0007669"/>
    <property type="project" value="InterPro"/>
</dbReference>
<dbReference type="InterPro" id="IPR012099">
    <property type="entry name" value="Midasin"/>
</dbReference>
<organism evidence="12 13">
    <name type="scientific">Carlito syrichta</name>
    <name type="common">Philippine tarsier</name>
    <name type="synonym">Tarsius syrichta</name>
    <dbReference type="NCBI Taxonomy" id="1868482"/>
    <lineage>
        <taxon>Eukaryota</taxon>
        <taxon>Metazoa</taxon>
        <taxon>Chordata</taxon>
        <taxon>Craniata</taxon>
        <taxon>Vertebrata</taxon>
        <taxon>Euteleostomi</taxon>
        <taxon>Mammalia</taxon>
        <taxon>Eutheria</taxon>
        <taxon>Euarchontoglires</taxon>
        <taxon>Primates</taxon>
        <taxon>Haplorrhini</taxon>
        <taxon>Tarsiiformes</taxon>
        <taxon>Tarsiidae</taxon>
        <taxon>Carlito</taxon>
    </lineage>
</organism>
<evidence type="ECO:0000256" key="5">
    <source>
        <dbReference type="ARBA" id="ARBA00022741"/>
    </source>
</evidence>
<dbReference type="GO" id="GO:0030687">
    <property type="term" value="C:preribosome, large subunit precursor"/>
    <property type="evidence" value="ECO:0007669"/>
    <property type="project" value="TreeGrafter"/>
</dbReference>
<dbReference type="SMART" id="SM00327">
    <property type="entry name" value="VWA"/>
    <property type="match status" value="1"/>
</dbReference>
<proteinExistence type="inferred from homology"/>
<keyword evidence="6 9" id="KW-0067">ATP-binding</keyword>
<dbReference type="SMART" id="SM00382">
    <property type="entry name" value="AAA"/>
    <property type="match status" value="6"/>
</dbReference>
<comment type="function">
    <text evidence="9">Nuclear chaperone required for maturation and nuclear export of pre-60S ribosome subunits.</text>
</comment>
<feature type="compositionally biased region" description="Acidic residues" evidence="10">
    <location>
        <begin position="4988"/>
        <end position="4997"/>
    </location>
</feature>
<comment type="similarity">
    <text evidence="3 9">Belongs to the midasin family.</text>
</comment>
<dbReference type="FunFam" id="3.40.50.300:FF:000956">
    <property type="entry name" value="Midasin"/>
    <property type="match status" value="1"/>
</dbReference>
<feature type="compositionally biased region" description="Basic and acidic residues" evidence="10">
    <location>
        <begin position="4758"/>
        <end position="4780"/>
    </location>
</feature>
<dbReference type="RefSeq" id="XP_008067427.1">
    <property type="nucleotide sequence ID" value="XM_008069236.2"/>
</dbReference>
<protein>
    <recommendedName>
        <fullName evidence="4 9">Midasin</fullName>
    </recommendedName>
</protein>
<dbReference type="CTD" id="23195"/>
<feature type="compositionally biased region" description="Acidic residues" evidence="10">
    <location>
        <begin position="5181"/>
        <end position="5197"/>
    </location>
</feature>
<feature type="compositionally biased region" description="Basic and acidic residues" evidence="10">
    <location>
        <begin position="4809"/>
        <end position="4826"/>
    </location>
</feature>
<keyword evidence="12" id="KW-1185">Reference proteome</keyword>
<dbReference type="InterPro" id="IPR002035">
    <property type="entry name" value="VWF_A"/>
</dbReference>
<name>A0A1U7UQ23_CARSF</name>
<dbReference type="SUPFAM" id="SSF53300">
    <property type="entry name" value="vWA-like"/>
    <property type="match status" value="1"/>
</dbReference>
<evidence type="ECO:0000256" key="10">
    <source>
        <dbReference type="SAM" id="MobiDB-lite"/>
    </source>
</evidence>
<dbReference type="PROSITE" id="PS50234">
    <property type="entry name" value="VWFA"/>
    <property type="match status" value="1"/>
</dbReference>
<dbReference type="Gene3D" id="3.40.50.410">
    <property type="entry name" value="von Willebrand factor, type A domain"/>
    <property type="match status" value="1"/>
</dbReference>
<evidence type="ECO:0000256" key="6">
    <source>
        <dbReference type="ARBA" id="ARBA00022840"/>
    </source>
</evidence>
<dbReference type="FunFam" id="3.40.50.300:FF:000582">
    <property type="entry name" value="Midasin"/>
    <property type="match status" value="1"/>
</dbReference>
<feature type="compositionally biased region" description="Acidic residues" evidence="10">
    <location>
        <begin position="4877"/>
        <end position="4888"/>
    </location>
</feature>
<evidence type="ECO:0000256" key="8">
    <source>
        <dbReference type="ARBA" id="ARBA00023242"/>
    </source>
</evidence>